<dbReference type="GO" id="GO:0005524">
    <property type="term" value="F:ATP binding"/>
    <property type="evidence" value="ECO:0007669"/>
    <property type="project" value="UniProtKB-KW"/>
</dbReference>
<dbReference type="InterPro" id="IPR058031">
    <property type="entry name" value="AAA_lid_NorR"/>
</dbReference>
<dbReference type="PANTHER" id="PTHR32071:SF14">
    <property type="entry name" value="TRANSCRIPTIONAL REGULATORY PROTEIN RTCR"/>
    <property type="match status" value="1"/>
</dbReference>
<feature type="domain" description="Sigma-54 factor interaction" evidence="3">
    <location>
        <begin position="183"/>
        <end position="421"/>
    </location>
</feature>
<dbReference type="NCBIfam" id="NF038308">
    <property type="entry name" value="RNA_repair_RtcR"/>
    <property type="match status" value="1"/>
</dbReference>
<dbReference type="EMBL" id="CP000142">
    <property type="protein sequence ID" value="ABA90073.1"/>
    <property type="molecule type" value="Genomic_DNA"/>
</dbReference>
<keyword evidence="1" id="KW-0547">Nucleotide-binding</keyword>
<dbReference type="eggNOG" id="COG4650">
    <property type="taxonomic scope" value="Bacteria"/>
</dbReference>
<protein>
    <submittedName>
        <fullName evidence="4">Sigma-54-dependent transcriptional regulator of RNA 3'-phosphate cyclase, RtcR domain-containing</fullName>
    </submittedName>
</protein>
<evidence type="ECO:0000256" key="2">
    <source>
        <dbReference type="ARBA" id="ARBA00022840"/>
    </source>
</evidence>
<dbReference type="InterPro" id="IPR025943">
    <property type="entry name" value="Sigma_54_int_dom_ATP-bd_2"/>
</dbReference>
<dbReference type="Proteomes" id="UP000002534">
    <property type="component" value="Chromosome"/>
</dbReference>
<sequence>MQKVALGLLGPVLDQGTSHKRWERWRPTVALCQQDDLLIRRFVLLYQRRYSRLLKKVVEDIRQVSPETEVIPRLMEFDNPWNFEEVFSALHDFAVAFPFDPEQEEYLVHITTGTHVAQICLFLLTESRHLPARLVQTSPSRQPETKTSGDYTIIDLDLSRYDRIATRFNQEKNDDICFLKSGIATRNHQFNRLIEQIEQVAANSVEPILLTGPTGAGKSRLARRIYELKKARHRLKGTFVEVNCATLRGDASMSALFGHKRGAFTGAIQDRPGLLRAADGGILFLDEVGELGADEQAMLLRAIEEKTFLPVGSDMESASDFQLLCGTNRDLNAAVAQGTFREDLLARINLWTFHLPGLRERPEDIEPNLDYELDRFAERTGTRVTFNREARRHFLTFAMSSVAAWSANFRDLGAAVTRMATLAPGGRITVEEVDEEIARLRRGWPQNNGNVKNDFLAGILGEEALADLDLFDQAQLTRVLEICRSSRSLSEAGRILYQASRREKKTTNDADRLRKYLAKFGITWKDIAGK</sequence>
<evidence type="ECO:0000259" key="3">
    <source>
        <dbReference type="PROSITE" id="PS50045"/>
    </source>
</evidence>
<dbReference type="HOGENOM" id="CLU_039506_0_0_7"/>
<dbReference type="InterPro" id="IPR002078">
    <property type="entry name" value="Sigma_54_int"/>
</dbReference>
<dbReference type="CDD" id="cd00009">
    <property type="entry name" value="AAA"/>
    <property type="match status" value="1"/>
</dbReference>
<dbReference type="RefSeq" id="WP_011342619.1">
    <property type="nucleotide sequence ID" value="NC_007498.2"/>
</dbReference>
<dbReference type="Pfam" id="PF00158">
    <property type="entry name" value="Sigma54_activat"/>
    <property type="match status" value="1"/>
</dbReference>
<reference evidence="5" key="1">
    <citation type="submission" date="2005-10" db="EMBL/GenBank/DDBJ databases">
        <title>Complete sequence of Pelobacter carbinolicus DSM 2380.</title>
        <authorList>
            <person name="Copeland A."/>
            <person name="Lucas S."/>
            <person name="Lapidus A."/>
            <person name="Barry K."/>
            <person name="Detter J.C."/>
            <person name="Glavina T."/>
            <person name="Hammon N."/>
            <person name="Israni S."/>
            <person name="Pitluck S."/>
            <person name="Chertkov O."/>
            <person name="Schmutz J."/>
            <person name="Larimer F."/>
            <person name="Land M."/>
            <person name="Kyrpides N."/>
            <person name="Ivanova N."/>
            <person name="Richardson P."/>
        </authorList>
    </citation>
    <scope>NUCLEOTIDE SEQUENCE [LARGE SCALE GENOMIC DNA]</scope>
    <source>
        <strain evidence="5">DSM 2380 / NBRC 103641 / GraBd1</strain>
    </source>
</reference>
<dbReference type="SUPFAM" id="SSF52540">
    <property type="entry name" value="P-loop containing nucleoside triphosphate hydrolases"/>
    <property type="match status" value="1"/>
</dbReference>
<dbReference type="Gene3D" id="3.40.50.300">
    <property type="entry name" value="P-loop containing nucleotide triphosphate hydrolases"/>
    <property type="match status" value="1"/>
</dbReference>
<name>Q3A0N4_SYNC1</name>
<dbReference type="PROSITE" id="PS50045">
    <property type="entry name" value="SIGMA54_INTERACT_4"/>
    <property type="match status" value="1"/>
</dbReference>
<dbReference type="GO" id="GO:0003700">
    <property type="term" value="F:DNA-binding transcription factor activity"/>
    <property type="evidence" value="ECO:0007669"/>
    <property type="project" value="InterPro"/>
</dbReference>
<evidence type="ECO:0000313" key="5">
    <source>
        <dbReference type="Proteomes" id="UP000002534"/>
    </source>
</evidence>
<evidence type="ECO:0000313" key="4">
    <source>
        <dbReference type="EMBL" id="ABA90073.1"/>
    </source>
</evidence>
<evidence type="ECO:0000256" key="1">
    <source>
        <dbReference type="ARBA" id="ARBA00022741"/>
    </source>
</evidence>
<dbReference type="Pfam" id="PF06956">
    <property type="entry name" value="RtcR"/>
    <property type="match status" value="1"/>
</dbReference>
<accession>Q3A0N4</accession>
<dbReference type="SMART" id="SM00382">
    <property type="entry name" value="AAA"/>
    <property type="match status" value="1"/>
</dbReference>
<dbReference type="InterPro" id="IPR009715">
    <property type="entry name" value="RtcR"/>
</dbReference>
<dbReference type="Gene3D" id="1.10.8.60">
    <property type="match status" value="1"/>
</dbReference>
<dbReference type="PROSITE" id="PS00676">
    <property type="entry name" value="SIGMA54_INTERACT_2"/>
    <property type="match status" value="1"/>
</dbReference>
<dbReference type="AlphaFoldDB" id="Q3A0N4"/>
<dbReference type="STRING" id="338963.Pcar_2838"/>
<dbReference type="PIRSF" id="PIRSF037354">
    <property type="entry name" value="Txn_actvtr_RtcR"/>
    <property type="match status" value="1"/>
</dbReference>
<gene>
    <name evidence="4" type="primary">rtcR</name>
    <name evidence="4" type="ordered locus">Pcar_2838</name>
</gene>
<dbReference type="Pfam" id="PF25601">
    <property type="entry name" value="AAA_lid_14"/>
    <property type="match status" value="1"/>
</dbReference>
<dbReference type="InterPro" id="IPR003593">
    <property type="entry name" value="AAA+_ATPase"/>
</dbReference>
<proteinExistence type="predicted"/>
<keyword evidence="5" id="KW-1185">Reference proteome</keyword>
<dbReference type="InterPro" id="IPR027417">
    <property type="entry name" value="P-loop_NTPase"/>
</dbReference>
<dbReference type="OrthoDB" id="9770562at2"/>
<dbReference type="KEGG" id="pca:Pcar_2838"/>
<keyword evidence="2" id="KW-0067">ATP-binding</keyword>
<organism evidence="4 5">
    <name type="scientific">Syntrophotalea carbinolica (strain DSM 2380 / NBRC 103641 / GraBd1)</name>
    <name type="common">Pelobacter carbinolicus</name>
    <dbReference type="NCBI Taxonomy" id="338963"/>
    <lineage>
        <taxon>Bacteria</taxon>
        <taxon>Pseudomonadati</taxon>
        <taxon>Thermodesulfobacteriota</taxon>
        <taxon>Desulfuromonadia</taxon>
        <taxon>Desulfuromonadales</taxon>
        <taxon>Syntrophotaleaceae</taxon>
        <taxon>Syntrophotalea</taxon>
    </lineage>
</organism>
<reference evidence="4 5" key="2">
    <citation type="journal article" date="2012" name="BMC Genomics">
        <title>The genome of Pelobacter carbinolicus reveals surprising metabolic capabilities and physiological features.</title>
        <authorList>
            <person name="Aklujkar M."/>
            <person name="Haveman S.A."/>
            <person name="Didonato R.Jr."/>
            <person name="Chertkov O."/>
            <person name="Han C.S."/>
            <person name="Land M.L."/>
            <person name="Brown P."/>
            <person name="Lovley D.R."/>
        </authorList>
    </citation>
    <scope>NUCLEOTIDE SEQUENCE [LARGE SCALE GENOMIC DNA]</scope>
    <source>
        <strain evidence="5">DSM 2380 / NBRC 103641 / GraBd1</strain>
    </source>
</reference>
<dbReference type="InterPro" id="IPR017183">
    <property type="entry name" value="Sigma54_dep_tscrpt_act_RtcR"/>
</dbReference>
<dbReference type="PANTHER" id="PTHR32071">
    <property type="entry name" value="TRANSCRIPTIONAL REGULATORY PROTEIN"/>
    <property type="match status" value="1"/>
</dbReference>